<dbReference type="SUPFAM" id="SSF54593">
    <property type="entry name" value="Glyoxalase/Bleomycin resistance protein/Dihydroxybiphenyl dioxygenase"/>
    <property type="match status" value="1"/>
</dbReference>
<protein>
    <recommendedName>
        <fullName evidence="1">VOC domain-containing protein</fullName>
    </recommendedName>
</protein>
<sequence length="132" mass="14163">MTTDFRLASTVLGSPNPPELAAFYVALLGWRYRDDDAAGDPDWIVIKPPPGGGEAGLSFQREENHVPPAWPAGSEEQQMQLHLDIAVGEDLDGAVARAEELGATQAEYQPQPLVRVMLDPAGHPFCLFAPGG</sequence>
<reference evidence="2 3" key="1">
    <citation type="submission" date="2019-06" db="EMBL/GenBank/DDBJ databases">
        <title>Sequencing the genomes of 1000 actinobacteria strains.</title>
        <authorList>
            <person name="Klenk H.-P."/>
        </authorList>
    </citation>
    <scope>NUCLEOTIDE SEQUENCE [LARGE SCALE GENOMIC DNA]</scope>
    <source>
        <strain evidence="2 3">DSM 24683</strain>
    </source>
</reference>
<organism evidence="2 3">
    <name type="scientific">Kribbella amoyensis</name>
    <dbReference type="NCBI Taxonomy" id="996641"/>
    <lineage>
        <taxon>Bacteria</taxon>
        <taxon>Bacillati</taxon>
        <taxon>Actinomycetota</taxon>
        <taxon>Actinomycetes</taxon>
        <taxon>Propionibacteriales</taxon>
        <taxon>Kribbellaceae</taxon>
        <taxon>Kribbella</taxon>
    </lineage>
</organism>
<gene>
    <name evidence="2" type="ORF">FB561_5743</name>
</gene>
<dbReference type="AlphaFoldDB" id="A0A561C087"/>
<dbReference type="RefSeq" id="WP_145811990.1">
    <property type="nucleotide sequence ID" value="NZ_VIVK01000001.1"/>
</dbReference>
<proteinExistence type="predicted"/>
<dbReference type="PANTHER" id="PTHR35908">
    <property type="entry name" value="HYPOTHETICAL FUSION PROTEIN"/>
    <property type="match status" value="1"/>
</dbReference>
<dbReference type="EMBL" id="VIVK01000001">
    <property type="protein sequence ID" value="TWD84551.1"/>
    <property type="molecule type" value="Genomic_DNA"/>
</dbReference>
<comment type="caution">
    <text evidence="2">The sequence shown here is derived from an EMBL/GenBank/DDBJ whole genome shotgun (WGS) entry which is preliminary data.</text>
</comment>
<dbReference type="InterPro" id="IPR041581">
    <property type="entry name" value="Glyoxalase_6"/>
</dbReference>
<accession>A0A561C087</accession>
<evidence type="ECO:0000313" key="2">
    <source>
        <dbReference type="EMBL" id="TWD84551.1"/>
    </source>
</evidence>
<name>A0A561C087_9ACTN</name>
<dbReference type="PANTHER" id="PTHR35908:SF1">
    <property type="entry name" value="CONSERVED PROTEIN"/>
    <property type="match status" value="1"/>
</dbReference>
<evidence type="ECO:0000259" key="1">
    <source>
        <dbReference type="PROSITE" id="PS51819"/>
    </source>
</evidence>
<keyword evidence="3" id="KW-1185">Reference proteome</keyword>
<evidence type="ECO:0000313" key="3">
    <source>
        <dbReference type="Proteomes" id="UP000318380"/>
    </source>
</evidence>
<dbReference type="InterPro" id="IPR029068">
    <property type="entry name" value="Glyas_Bleomycin-R_OHBP_Dase"/>
</dbReference>
<dbReference type="InterPro" id="IPR037523">
    <property type="entry name" value="VOC_core"/>
</dbReference>
<dbReference type="Pfam" id="PF18029">
    <property type="entry name" value="Glyoxalase_6"/>
    <property type="match status" value="1"/>
</dbReference>
<feature type="domain" description="VOC" evidence="1">
    <location>
        <begin position="6"/>
        <end position="132"/>
    </location>
</feature>
<dbReference type="Proteomes" id="UP000318380">
    <property type="component" value="Unassembled WGS sequence"/>
</dbReference>
<dbReference type="PROSITE" id="PS51819">
    <property type="entry name" value="VOC"/>
    <property type="match status" value="1"/>
</dbReference>
<dbReference type="Gene3D" id="3.10.180.10">
    <property type="entry name" value="2,3-Dihydroxybiphenyl 1,2-Dioxygenase, domain 1"/>
    <property type="match status" value="1"/>
</dbReference>
<dbReference type="OrthoDB" id="1645442at2"/>